<organism evidence="2 3">
    <name type="scientific">Vitis vinifera</name>
    <name type="common">Grape</name>
    <dbReference type="NCBI Taxonomy" id="29760"/>
    <lineage>
        <taxon>Eukaryota</taxon>
        <taxon>Viridiplantae</taxon>
        <taxon>Streptophyta</taxon>
        <taxon>Embryophyta</taxon>
        <taxon>Tracheophyta</taxon>
        <taxon>Spermatophyta</taxon>
        <taxon>Magnoliopsida</taxon>
        <taxon>eudicotyledons</taxon>
        <taxon>Gunneridae</taxon>
        <taxon>Pentapetalae</taxon>
        <taxon>rosids</taxon>
        <taxon>Vitales</taxon>
        <taxon>Vitaceae</taxon>
        <taxon>Viteae</taxon>
        <taxon>Vitis</taxon>
    </lineage>
</organism>
<feature type="signal peptide" evidence="1">
    <location>
        <begin position="1"/>
        <end position="19"/>
    </location>
</feature>
<evidence type="ECO:0008006" key="4">
    <source>
        <dbReference type="Google" id="ProtNLM"/>
    </source>
</evidence>
<sequence>MLVCGGWCSLMVELLMVWSLGDLCNFKKKNRSMVAVMGSGKLFTRTTRALLLGWQCGIAKLWGIHPKRCLKRAHFALCLL</sequence>
<gene>
    <name evidence="2" type="ORF">VitviT2T_027449</name>
</gene>
<name>A0ABY9DQ27_VITVI</name>
<dbReference type="EMBL" id="CP126665">
    <property type="protein sequence ID" value="WKA09833.1"/>
    <property type="molecule type" value="Genomic_DNA"/>
</dbReference>
<keyword evidence="3" id="KW-1185">Reference proteome</keyword>
<protein>
    <recommendedName>
        <fullName evidence="4">Secreted protein</fullName>
    </recommendedName>
</protein>
<keyword evidence="1" id="KW-0732">Signal</keyword>
<reference evidence="2 3" key="1">
    <citation type="journal article" date="2023" name="Hortic Res">
        <title>The complete reference genome for grapevine (Vitis vinifera L.) genetics and breeding.</title>
        <authorList>
            <person name="Shi X."/>
            <person name="Cao S."/>
            <person name="Wang X."/>
            <person name="Huang S."/>
            <person name="Wang Y."/>
            <person name="Liu Z."/>
            <person name="Liu W."/>
            <person name="Leng X."/>
            <person name="Peng Y."/>
            <person name="Wang N."/>
            <person name="Wang Y."/>
            <person name="Ma Z."/>
            <person name="Xu X."/>
            <person name="Zhang F."/>
            <person name="Xue H."/>
            <person name="Zhong H."/>
            <person name="Wang Y."/>
            <person name="Zhang K."/>
            <person name="Velt A."/>
            <person name="Avia K."/>
            <person name="Holtgrawe D."/>
            <person name="Grimplet J."/>
            <person name="Matus J.T."/>
            <person name="Ware D."/>
            <person name="Wu X."/>
            <person name="Wang H."/>
            <person name="Liu C."/>
            <person name="Fang Y."/>
            <person name="Rustenholz C."/>
            <person name="Cheng Z."/>
            <person name="Xiao H."/>
            <person name="Zhou Y."/>
        </authorList>
    </citation>
    <scope>NUCLEOTIDE SEQUENCE [LARGE SCALE GENOMIC DNA]</scope>
    <source>
        <strain evidence="3">cv. Pinot noir / PN40024</strain>
        <tissue evidence="2">Leaf</tissue>
    </source>
</reference>
<proteinExistence type="predicted"/>
<feature type="chain" id="PRO_5046292511" description="Secreted protein" evidence="1">
    <location>
        <begin position="20"/>
        <end position="80"/>
    </location>
</feature>
<dbReference type="Proteomes" id="UP001227230">
    <property type="component" value="Chromosome 18"/>
</dbReference>
<accession>A0ABY9DQ27</accession>
<evidence type="ECO:0000256" key="1">
    <source>
        <dbReference type="SAM" id="SignalP"/>
    </source>
</evidence>
<evidence type="ECO:0000313" key="2">
    <source>
        <dbReference type="EMBL" id="WKA09833.1"/>
    </source>
</evidence>
<evidence type="ECO:0000313" key="3">
    <source>
        <dbReference type="Proteomes" id="UP001227230"/>
    </source>
</evidence>